<accession>A0ABX8RA06</accession>
<keyword evidence="6" id="KW-1185">Reference proteome</keyword>
<evidence type="ECO:0000256" key="2">
    <source>
        <dbReference type="SAM" id="MobiDB-lite"/>
    </source>
</evidence>
<proteinExistence type="predicted"/>
<dbReference type="InterPro" id="IPR022029">
    <property type="entry name" value="YoaR-like_PG-bd"/>
</dbReference>
<dbReference type="Pfam" id="PF04294">
    <property type="entry name" value="VanW"/>
    <property type="match status" value="1"/>
</dbReference>
<dbReference type="RefSeq" id="WP_218282339.1">
    <property type="nucleotide sequence ID" value="NZ_CP078093.1"/>
</dbReference>
<dbReference type="Proteomes" id="UP000886818">
    <property type="component" value="Chromosome"/>
</dbReference>
<dbReference type="Pfam" id="PF12229">
    <property type="entry name" value="PG_binding_4"/>
    <property type="match status" value="1"/>
</dbReference>
<keyword evidence="3" id="KW-0472">Membrane</keyword>
<evidence type="ECO:0000256" key="1">
    <source>
        <dbReference type="ARBA" id="ARBA00022729"/>
    </source>
</evidence>
<feature type="domain" description="G5" evidence="4">
    <location>
        <begin position="376"/>
        <end position="455"/>
    </location>
</feature>
<name>A0ABX8RA06_9CLOT</name>
<evidence type="ECO:0000313" key="5">
    <source>
        <dbReference type="EMBL" id="QXM05641.1"/>
    </source>
</evidence>
<dbReference type="InterPro" id="IPR007391">
    <property type="entry name" value="Vancomycin_resist_VanW"/>
</dbReference>
<sequence length="499" mass="56811">MDLQGKDQAPKSNTGIALIIVLLSFLISITSIVFFLLYKDTIYDGVTIEYLDVGGLSITQAQKKIQNHFRDILTVGQIHFIYGDKVWNIKNSDIGYDFDYTKVVNEAYKIGREGNYFERLQKILSLYTAPHNISLSPVYDNEKLNGVIYAMQNAINQPAKDATITRINGKFTIRDEHVGQQLDVEKTKMLLSEELLKNKFENEITIELPVEIISPRITSESLSTIHDLLGEYTTKFNINRKGRTQNLRLAANKINGVVLMPREIFSFNKIVGPRRKELGYKDAPIIVKGEVVPGLGGGVCQVSSTLYNAILLSNLEVVERYNHTLPSSYVAKGLDATVSYGVLDFKFKNIMNTPIYIESYIKKNLLTVKIYGCKMDNKTIRVITEQNEVVKRPLEIRYDANLLQGKEKIEQKGRDGYKVTTYRIIYENGKVVEKQKISKDYYKPKKQIIIKGTKKPPVSNINNEKENSKDRIQADEKTDIPSQNIEENSTEEIELDSIQ</sequence>
<reference evidence="5" key="1">
    <citation type="submission" date="2021-07" db="EMBL/GenBank/DDBJ databases">
        <title>Complete genome sequence of Crassaminicella sp. 143-21, isolated from a deep-sea hydrothermal vent.</title>
        <authorList>
            <person name="Li X."/>
        </authorList>
    </citation>
    <scope>NUCLEOTIDE SEQUENCE</scope>
    <source>
        <strain evidence="5">143-21</strain>
    </source>
</reference>
<feature type="region of interest" description="Disordered" evidence="2">
    <location>
        <begin position="453"/>
        <end position="499"/>
    </location>
</feature>
<dbReference type="Pfam" id="PF07501">
    <property type="entry name" value="G5"/>
    <property type="match status" value="1"/>
</dbReference>
<protein>
    <submittedName>
        <fullName evidence="5">VanW family protein</fullName>
    </submittedName>
</protein>
<dbReference type="InterPro" id="IPR052913">
    <property type="entry name" value="Glycopeptide_resist_protein"/>
</dbReference>
<feature type="compositionally biased region" description="Acidic residues" evidence="2">
    <location>
        <begin position="488"/>
        <end position="499"/>
    </location>
</feature>
<evidence type="ECO:0000259" key="4">
    <source>
        <dbReference type="PROSITE" id="PS51109"/>
    </source>
</evidence>
<dbReference type="PROSITE" id="PS51109">
    <property type="entry name" value="G5"/>
    <property type="match status" value="1"/>
</dbReference>
<keyword evidence="3" id="KW-0812">Transmembrane</keyword>
<organism evidence="5 6">
    <name type="scientific">Crassaminicella indica</name>
    <dbReference type="NCBI Taxonomy" id="2855394"/>
    <lineage>
        <taxon>Bacteria</taxon>
        <taxon>Bacillati</taxon>
        <taxon>Bacillota</taxon>
        <taxon>Clostridia</taxon>
        <taxon>Eubacteriales</taxon>
        <taxon>Clostridiaceae</taxon>
        <taxon>Crassaminicella</taxon>
    </lineage>
</organism>
<evidence type="ECO:0000313" key="6">
    <source>
        <dbReference type="Proteomes" id="UP000886818"/>
    </source>
</evidence>
<dbReference type="PANTHER" id="PTHR35788">
    <property type="entry name" value="EXPORTED PROTEIN-RELATED"/>
    <property type="match status" value="1"/>
</dbReference>
<feature type="compositionally biased region" description="Basic and acidic residues" evidence="2">
    <location>
        <begin position="463"/>
        <end position="479"/>
    </location>
</feature>
<keyword evidence="1" id="KW-0732">Signal</keyword>
<dbReference type="PANTHER" id="PTHR35788:SF1">
    <property type="entry name" value="EXPORTED PROTEIN"/>
    <property type="match status" value="1"/>
</dbReference>
<feature type="transmembrane region" description="Helical" evidence="3">
    <location>
        <begin position="16"/>
        <end position="38"/>
    </location>
</feature>
<gene>
    <name evidence="5" type="ORF">KVH43_09695</name>
</gene>
<evidence type="ECO:0000256" key="3">
    <source>
        <dbReference type="SAM" id="Phobius"/>
    </source>
</evidence>
<dbReference type="EMBL" id="CP078093">
    <property type="protein sequence ID" value="QXM05641.1"/>
    <property type="molecule type" value="Genomic_DNA"/>
</dbReference>
<dbReference type="InterPro" id="IPR011098">
    <property type="entry name" value="G5_dom"/>
</dbReference>
<keyword evidence="3" id="KW-1133">Transmembrane helix</keyword>
<dbReference type="SMART" id="SM01208">
    <property type="entry name" value="G5"/>
    <property type="match status" value="1"/>
</dbReference>